<dbReference type="KEGG" id="mmyi:mycmycITA_00061"/>
<accession>A0AAE2EJ17</accession>
<dbReference type="EMBL" id="LAEW01000001">
    <property type="protein sequence ID" value="KJQ46538.1"/>
    <property type="molecule type" value="Genomic_DNA"/>
</dbReference>
<gene>
    <name evidence="1" type="ORF">TS59_0061</name>
</gene>
<organism evidence="1 2">
    <name type="scientific">Mycoplasma mycoides subsp. mycoides</name>
    <dbReference type="NCBI Taxonomy" id="2103"/>
    <lineage>
        <taxon>Bacteria</taxon>
        <taxon>Bacillati</taxon>
        <taxon>Mycoplasmatota</taxon>
        <taxon>Mollicutes</taxon>
        <taxon>Mycoplasmataceae</taxon>
        <taxon>Mycoplasma</taxon>
    </lineage>
</organism>
<evidence type="ECO:0000313" key="1">
    <source>
        <dbReference type="EMBL" id="KJQ46538.1"/>
    </source>
</evidence>
<dbReference type="Proteomes" id="UP000033624">
    <property type="component" value="Unassembled WGS sequence"/>
</dbReference>
<proteinExistence type="predicted"/>
<evidence type="ECO:0000313" key="2">
    <source>
        <dbReference type="Proteomes" id="UP000033624"/>
    </source>
</evidence>
<sequence length="224" mass="25922">MKNKSQKRLLFITLIGSITTIGSTVVSCSNSLSKHNNSQSFKTIPTVSNVINKINNQNTNISNSSNFITNQTNTLTNKDFTNFYPTQDFEKFNPKTLTKEQIKQIILDNSLSSNHFSHSKFKINSSFVFLEGKDKQAQLELIDLETNEEIKENVRWYQRTKYPDDVLKPRQTNDSSQLKLKYDGTIISKIIQTIMLKLVKFELNIKGIYTQHLLKFYQKIIQKV</sequence>
<dbReference type="PROSITE" id="PS51257">
    <property type="entry name" value="PROKAR_LIPOPROTEIN"/>
    <property type="match status" value="1"/>
</dbReference>
<reference evidence="1 2" key="1">
    <citation type="submission" date="2015-02" db="EMBL/GenBank/DDBJ databases">
        <title>Mycoplasma mycoides subsp. mycoides strain:B237 Genome sequencing.</title>
        <authorList>
            <person name="Fischer A."/>
            <person name="Santana-Cruz I."/>
            <person name="Schieck E."/>
            <person name="Gourle H."/>
            <person name="Lambert M."/>
            <person name="Nadendla S."/>
            <person name="Miller R.A."/>
            <person name="Weber J."/>
            <person name="Bongcam-Rudloff E."/>
            <person name="Vashee S."/>
            <person name="Frey J."/>
            <person name="Jores J."/>
        </authorList>
    </citation>
    <scope>NUCLEOTIDE SEQUENCE [LARGE SCALE GENOMIC DNA]</scope>
    <source>
        <strain evidence="1 2">B237</strain>
    </source>
</reference>
<dbReference type="AlphaFoldDB" id="A0AAE2EJ17"/>
<comment type="caution">
    <text evidence="1">The sequence shown here is derived from an EMBL/GenBank/DDBJ whole genome shotgun (WGS) entry which is preliminary data.</text>
</comment>
<protein>
    <submittedName>
        <fullName evidence="1">Prolipoprotein</fullName>
    </submittedName>
</protein>
<name>A0AAE2EJ17_MYCMY</name>
<dbReference type="RefSeq" id="WP_011166272.1">
    <property type="nucleotide sequence ID" value="NZ_CP010267.1"/>
</dbReference>